<organism evidence="1 2">
    <name type="scientific">Elaeis guineensis var. tenera</name>
    <name type="common">Oil palm</name>
    <dbReference type="NCBI Taxonomy" id="51953"/>
    <lineage>
        <taxon>Eukaryota</taxon>
        <taxon>Viridiplantae</taxon>
        <taxon>Streptophyta</taxon>
        <taxon>Embryophyta</taxon>
        <taxon>Tracheophyta</taxon>
        <taxon>Spermatophyta</taxon>
        <taxon>Magnoliopsida</taxon>
        <taxon>Liliopsida</taxon>
        <taxon>Arecaceae</taxon>
        <taxon>Arecoideae</taxon>
        <taxon>Cocoseae</taxon>
        <taxon>Elaeidinae</taxon>
        <taxon>Elaeis</taxon>
    </lineage>
</organism>
<dbReference type="OrthoDB" id="685237at2759"/>
<reference evidence="2" key="1">
    <citation type="submission" date="2025-08" db="UniProtKB">
        <authorList>
            <consortium name="RefSeq"/>
        </authorList>
    </citation>
    <scope>IDENTIFICATION</scope>
</reference>
<gene>
    <name evidence="2" type="primary">LOC105032532</name>
</gene>
<accession>A0A8N4EX70</accession>
<dbReference type="RefSeq" id="XP_029116869.1">
    <property type="nucleotide sequence ID" value="XM_029261036.1"/>
</dbReference>
<evidence type="ECO:0000313" key="1">
    <source>
        <dbReference type="Proteomes" id="UP000504607"/>
    </source>
</evidence>
<keyword evidence="1" id="KW-1185">Reference proteome</keyword>
<protein>
    <submittedName>
        <fullName evidence="2">Uncharacterized protein LOC105032532</fullName>
    </submittedName>
</protein>
<dbReference type="Pfam" id="PF07279">
    <property type="entry name" value="DUF1442"/>
    <property type="match status" value="1"/>
</dbReference>
<evidence type="ECO:0000313" key="2">
    <source>
        <dbReference type="RefSeq" id="XP_029116869.1"/>
    </source>
</evidence>
<name>A0A8N4EX70_ELAGV</name>
<dbReference type="PANTHER" id="PTHR33593">
    <property type="entry name" value="DUF1442 FAMILY PROTEIN"/>
    <property type="match status" value="1"/>
</dbReference>
<dbReference type="PANTHER" id="PTHR33593:SF2">
    <property type="entry name" value="ANKYRIN REPEAT_KH DOMAIN PROTEIN (DUF1442)"/>
    <property type="match status" value="1"/>
</dbReference>
<dbReference type="InterPro" id="IPR009902">
    <property type="entry name" value="DUF1442"/>
</dbReference>
<dbReference type="AlphaFoldDB" id="A0A8N4EX70"/>
<proteinExistence type="predicted"/>
<dbReference type="Proteomes" id="UP000504607">
    <property type="component" value="Unplaced"/>
</dbReference>
<sequence>MKLVWCSEIASKAYIDVVKVLADRELKETNVAELAWEHDDGAATSLGLEAAARHTRGQHVCIVPNKRLAAEYEEVMRRAGLLLVEWGVVVGEGEEVMGELEGVDFMVVEWQSRDAAKVLRVGSRGMVVVRKGAGRRRSRTAVMAVGTRLMRSGGGAGGTTVRGGGRGVGVWRAGKIVVVHIVAANSLVV</sequence>